<protein>
    <submittedName>
        <fullName evidence="1">Uncharacterized protein</fullName>
    </submittedName>
</protein>
<name>A0ABQ0CC88_9PROT</name>
<reference evidence="1 2" key="1">
    <citation type="submission" date="2024-05" db="EMBL/GenBank/DDBJ databases">
        <authorList>
            <consortium name="Candidatus Magnetaquicoccaceae bacterium FCR-1 genome sequencing consortium"/>
            <person name="Shimoshige H."/>
            <person name="Shimamura S."/>
            <person name="Taoka A."/>
            <person name="Kobayashi H."/>
            <person name="Maekawa T."/>
        </authorList>
    </citation>
    <scope>NUCLEOTIDE SEQUENCE [LARGE SCALE GENOMIC DNA]</scope>
    <source>
        <strain evidence="1 2">FCR-1</strain>
    </source>
</reference>
<evidence type="ECO:0000313" key="2">
    <source>
        <dbReference type="Proteomes" id="UP001628193"/>
    </source>
</evidence>
<gene>
    <name evidence="1" type="ORF">SIID45300_02838</name>
</gene>
<evidence type="ECO:0000313" key="1">
    <source>
        <dbReference type="EMBL" id="GAB0058489.1"/>
    </source>
</evidence>
<organism evidence="1 2">
    <name type="scientific">Candidatus Magnetaquiglobus chichijimensis</name>
    <dbReference type="NCBI Taxonomy" id="3141448"/>
    <lineage>
        <taxon>Bacteria</taxon>
        <taxon>Pseudomonadati</taxon>
        <taxon>Pseudomonadota</taxon>
        <taxon>Magnetococcia</taxon>
        <taxon>Magnetococcales</taxon>
        <taxon>Candidatus Magnetaquicoccaceae</taxon>
        <taxon>Candidatus Magnetaquiglobus</taxon>
    </lineage>
</organism>
<dbReference type="EMBL" id="BAAFGK010000005">
    <property type="protein sequence ID" value="GAB0058489.1"/>
    <property type="molecule type" value="Genomic_DNA"/>
</dbReference>
<dbReference type="Proteomes" id="UP001628193">
    <property type="component" value="Unassembled WGS sequence"/>
</dbReference>
<keyword evidence="2" id="KW-1185">Reference proteome</keyword>
<reference evidence="1 2" key="2">
    <citation type="submission" date="2024-09" db="EMBL/GenBank/DDBJ databases">
        <title>Draft genome sequence of Candidatus Magnetaquicoccaceae bacterium FCR-1.</title>
        <authorList>
            <person name="Shimoshige H."/>
            <person name="Shimamura S."/>
            <person name="Taoka A."/>
            <person name="Kobayashi H."/>
            <person name="Maekawa T."/>
        </authorList>
    </citation>
    <scope>NUCLEOTIDE SEQUENCE [LARGE SCALE GENOMIC DNA]</scope>
    <source>
        <strain evidence="1 2">FCR-1</strain>
    </source>
</reference>
<proteinExistence type="predicted"/>
<comment type="caution">
    <text evidence="1">The sequence shown here is derived from an EMBL/GenBank/DDBJ whole genome shotgun (WGS) entry which is preliminary data.</text>
</comment>
<sequence>MDMSQGNEGEGIPVELAPIMRGDGSMRYDIICGKRLEMVLPQAVHQDPALQVMVELVDRGMFHPLCEIFGNIGLERFIDARKALEAAARDPRLASEPFGPAVRHSLTQTVVAMKEREPKARAAEHLIAQSDAVDQLSREMLTLDSRCAVAGESRRRQSSCRQEYWRLWELAWAVRIFSPEEKVIESLEKMYARYPCLELREGERRKLQLPGGLRDPRLQEEGAVELW</sequence>
<accession>A0ABQ0CC88</accession>
<dbReference type="RefSeq" id="WP_420906211.1">
    <property type="nucleotide sequence ID" value="NZ_BAAFGK010000005.1"/>
</dbReference>